<evidence type="ECO:0000313" key="1">
    <source>
        <dbReference type="EMBL" id="WAV96594.1"/>
    </source>
</evidence>
<proteinExistence type="predicted"/>
<name>A0ABY7JG36_9BURK</name>
<accession>A0ABY7JG36</accession>
<organism evidence="1 2">
    <name type="scientific">Oxalobacter aliiformigenes</name>
    <dbReference type="NCBI Taxonomy" id="2946593"/>
    <lineage>
        <taxon>Bacteria</taxon>
        <taxon>Pseudomonadati</taxon>
        <taxon>Pseudomonadota</taxon>
        <taxon>Betaproteobacteria</taxon>
        <taxon>Burkholderiales</taxon>
        <taxon>Oxalobacteraceae</taxon>
        <taxon>Oxalobacter</taxon>
    </lineage>
</organism>
<evidence type="ECO:0000313" key="2">
    <source>
        <dbReference type="Proteomes" id="UP001164794"/>
    </source>
</evidence>
<dbReference type="EMBL" id="CP098248">
    <property type="protein sequence ID" value="WAV96594.1"/>
    <property type="molecule type" value="Genomic_DNA"/>
</dbReference>
<dbReference type="RefSeq" id="WP_269264071.1">
    <property type="nucleotide sequence ID" value="NZ_CP098248.1"/>
</dbReference>
<dbReference type="Pfam" id="PF23780">
    <property type="entry name" value="S-AdoMet_lyase"/>
    <property type="match status" value="1"/>
</dbReference>
<reference evidence="1" key="1">
    <citation type="journal article" date="2022" name="Front. Microbiol.">
        <title>New perspectives on an old grouping: The genomic and phenotypic variability of Oxalobacter formigenes and the implications for calcium oxalate stone prevention.</title>
        <authorList>
            <person name="Chmiel J.A."/>
            <person name="Carr C."/>
            <person name="Stuivenberg G.A."/>
            <person name="Venema R."/>
            <person name="Chanyi R.M."/>
            <person name="Al K.F."/>
            <person name="Giguere D."/>
            <person name="Say H."/>
            <person name="Akouris P.P."/>
            <person name="Dominguez Romero S.A."/>
            <person name="Kwong A."/>
            <person name="Tai V."/>
            <person name="Koval S.F."/>
            <person name="Razvi H."/>
            <person name="Bjazevic J."/>
            <person name="Burton J.P."/>
        </authorList>
    </citation>
    <scope>NUCLEOTIDE SEQUENCE</scope>
    <source>
        <strain evidence="1">HOxNP-1</strain>
    </source>
</reference>
<keyword evidence="2" id="KW-1185">Reference proteome</keyword>
<dbReference type="Proteomes" id="UP001164794">
    <property type="component" value="Chromosome"/>
</dbReference>
<gene>
    <name evidence="1" type="ORF">NB645_07110</name>
</gene>
<protein>
    <submittedName>
        <fullName evidence="1">Uncharacterized protein</fullName>
    </submittedName>
</protein>
<dbReference type="InterPro" id="IPR057548">
    <property type="entry name" value="S-AdoMet_lyase-like"/>
</dbReference>
<sequence>MENALESASQNDPLDRLYSHYNNFEPIAILSVDTPDNTAEQNQENLAALTRHLFLAGFLYHRIQGEYTDRNKQTIEDTHTVIIYAYPDRQKELEKFTLSLGKAFHQQAVILIGKSGQTRLISPQGDTPEQTLGSFHPENLRQYFNKTGKKKYRIKTLSEPKNYPERPKTWEMPAFETYRKKLVQTEDIYTEWEKCIIQPKPDKPSE</sequence>